<protein>
    <recommendedName>
        <fullName evidence="7">Glycine cleavage system P protein</fullName>
        <ecNumber evidence="7">1.4.4.2</ecNumber>
    </recommendedName>
</protein>
<dbReference type="OrthoDB" id="6537869at2759"/>
<dbReference type="EMBL" id="GG662609">
    <property type="protein sequence ID" value="EAS00676.1"/>
    <property type="molecule type" value="Genomic_DNA"/>
</dbReference>
<feature type="domain" description="Glycine cleavage system P-protein N-terminal" evidence="8">
    <location>
        <begin position="33"/>
        <end position="468"/>
    </location>
</feature>
<dbReference type="RefSeq" id="XP_001020921.1">
    <property type="nucleotide sequence ID" value="XM_001020921.3"/>
</dbReference>
<comment type="function">
    <text evidence="7">The glycine cleavage system catalyzes the degradation of glycine.</text>
</comment>
<dbReference type="Pfam" id="PF02347">
    <property type="entry name" value="GDC-P"/>
    <property type="match status" value="1"/>
</dbReference>
<dbReference type="GO" id="GO:0019464">
    <property type="term" value="P:glycine decarboxylation via glycine cleavage system"/>
    <property type="evidence" value="ECO:0007669"/>
    <property type="project" value="TreeGrafter"/>
</dbReference>
<feature type="domain" description="Glycine dehydrogenase C-terminal" evidence="9">
    <location>
        <begin position="808"/>
        <end position="928"/>
    </location>
</feature>
<dbReference type="Proteomes" id="UP000009168">
    <property type="component" value="Unassembled WGS sequence"/>
</dbReference>
<evidence type="ECO:0000313" key="11">
    <source>
        <dbReference type="Proteomes" id="UP000009168"/>
    </source>
</evidence>
<dbReference type="InterPro" id="IPR015421">
    <property type="entry name" value="PyrdxlP-dep_Trfase_major"/>
</dbReference>
<comment type="subunit">
    <text evidence="7">The glycine cleavage system is composed of four proteins: P, T, L and H.</text>
</comment>
<proteinExistence type="inferred from homology"/>
<dbReference type="Gene3D" id="3.90.1150.10">
    <property type="entry name" value="Aspartate Aminotransferase, domain 1"/>
    <property type="match status" value="2"/>
</dbReference>
<dbReference type="KEGG" id="tet:TTHERM_00794020"/>
<dbReference type="GO" id="GO:0004375">
    <property type="term" value="F:glycine dehydrogenase (decarboxylating) activity"/>
    <property type="evidence" value="ECO:0007669"/>
    <property type="project" value="UniProtKB-UniRule"/>
</dbReference>
<dbReference type="eggNOG" id="KOG2040">
    <property type="taxonomic scope" value="Eukaryota"/>
</dbReference>
<keyword evidence="7" id="KW-0496">Mitochondrion</keyword>
<evidence type="ECO:0000256" key="4">
    <source>
        <dbReference type="ARBA" id="ARBA00023002"/>
    </source>
</evidence>
<evidence type="ECO:0000259" key="9">
    <source>
        <dbReference type="Pfam" id="PF21478"/>
    </source>
</evidence>
<keyword evidence="3 6" id="KW-0663">Pyridoxal phosphate</keyword>
<evidence type="ECO:0000313" key="10">
    <source>
        <dbReference type="EMBL" id="EAS00676.1"/>
    </source>
</evidence>
<comment type="cofactor">
    <cofactor evidence="1 6 7">
        <name>pyridoxal 5'-phosphate</name>
        <dbReference type="ChEBI" id="CHEBI:597326"/>
    </cofactor>
</comment>
<dbReference type="InterPro" id="IPR049316">
    <property type="entry name" value="GDC-P_C"/>
</dbReference>
<keyword evidence="11" id="KW-1185">Reference proteome</keyword>
<organism evidence="10 11">
    <name type="scientific">Tetrahymena thermophila (strain SB210)</name>
    <dbReference type="NCBI Taxonomy" id="312017"/>
    <lineage>
        <taxon>Eukaryota</taxon>
        <taxon>Sar</taxon>
        <taxon>Alveolata</taxon>
        <taxon>Ciliophora</taxon>
        <taxon>Intramacronucleata</taxon>
        <taxon>Oligohymenophorea</taxon>
        <taxon>Hymenostomatida</taxon>
        <taxon>Tetrahymenina</taxon>
        <taxon>Tetrahymenidae</taxon>
        <taxon>Tetrahymena</taxon>
    </lineage>
</organism>
<accession>Q23W29</accession>
<dbReference type="OMA" id="RNLICTC"/>
<dbReference type="NCBIfam" id="TIGR00461">
    <property type="entry name" value="gcvP"/>
    <property type="match status" value="1"/>
</dbReference>
<dbReference type="InterPro" id="IPR049315">
    <property type="entry name" value="GDC-P_N"/>
</dbReference>
<comment type="similarity">
    <text evidence="2 7">Belongs to the GcvP family.</text>
</comment>
<dbReference type="Gene3D" id="3.40.640.10">
    <property type="entry name" value="Type I PLP-dependent aspartate aminotransferase-like (Major domain)"/>
    <property type="match status" value="2"/>
</dbReference>
<evidence type="ECO:0000256" key="6">
    <source>
        <dbReference type="PIRSR" id="PIRSR603437-50"/>
    </source>
</evidence>
<sequence>MLSKILNKSLQRTCSRQFSTIPDILKQNNYLQKRHIGSEQTAEEMLKLLGCKNIDDLIHQTIPSHIYDNTALEYNGSKIPDEPKTEQETIQHLYELSEKNKSYKNFIGNGFYGTHTPPVILRNFFENPGWYTAYTPYQAEISQGRLESLLNYQTLVMDLTGLPVANASLLDESSAAAEVVNLAHGASGSKRTKFFISKDCFPSTISLVQTRARFLNVEVVVGDHKTYDFAANEEQLCGVLLQTPDNEGILHDFTQIFSSFKDPKKIIKAVASDLLALTISKAPGEMGADVVVGTSQRLGVPMGYGGPAAGFLAAKDDLKRKLPGRIIGVSKDAQGNPALRMALQTREQHIKREKATSNICTAQALLANMSAMYCIYHGPKGVRDIAKRVNGFAQVLHSLLKEIGYQVKGNGNQLFDTVAISVPGKASEIVALFEKHEINIRKQNEDLISVSFDETHNLEDVQRLVEIFSAYIKVNTSAKHIADLHLEQRIADLDGNVKRTKLDYMTQQVFNHYHSETEMMRYMHRLQTKDISLVHSMIPLGSCTMKLNAASQLIPVSFRGFSKIHPFTPLNQVEGYTQMLNNLKEWLKAVTKFDDVSLQPNSGATGEYAGLLVIRQYLESIGQGHRNVCLIPTSAHGTNPASAIVAGLNFQPVGVVNGFVDLKSLKEQAEKYKDNLACLMITYPSTSGIYEETIKEMIDVIHHYGGQVYMDGANMNAQSGFTSPGFLGADVCHLNLHKTFAIPHGGGGPGMGPIGVKKHLAPFLPNNPNINVSQSNTAISSAPFGSASILPISYSYFMQLAKEGVKKSTAFAILNANYLRKRVQGHYQILYENEIKYCAHEFIIDCRPFKEYDIKEVDIAKRLMDFGFHAPTISFPVAGTMMVEPTESESKEELDRFAEALIKIRQEIQMVIDGKYSKTDNPIKNAPHTHSVLLKSEWNHPYTREEAAYPLPWVKSQGKYWPPVSRIDDPYGDRNFICSLNGFC</sequence>
<dbReference type="GO" id="GO:0016594">
    <property type="term" value="F:glycine binding"/>
    <property type="evidence" value="ECO:0007669"/>
    <property type="project" value="TreeGrafter"/>
</dbReference>
<dbReference type="FunFam" id="3.40.640.10:FF:000005">
    <property type="entry name" value="Glycine dehydrogenase (decarboxylating), mitochondrial"/>
    <property type="match status" value="1"/>
</dbReference>
<evidence type="ECO:0000256" key="1">
    <source>
        <dbReference type="ARBA" id="ARBA00001933"/>
    </source>
</evidence>
<dbReference type="CDD" id="cd00613">
    <property type="entry name" value="GDC-P"/>
    <property type="match status" value="1"/>
</dbReference>
<dbReference type="Pfam" id="PF21478">
    <property type="entry name" value="GcvP2_C"/>
    <property type="match status" value="1"/>
</dbReference>
<evidence type="ECO:0000259" key="8">
    <source>
        <dbReference type="Pfam" id="PF02347"/>
    </source>
</evidence>
<reference evidence="11" key="1">
    <citation type="journal article" date="2006" name="PLoS Biol.">
        <title>Macronuclear genome sequence of the ciliate Tetrahymena thermophila, a model eukaryote.</title>
        <authorList>
            <person name="Eisen J.A."/>
            <person name="Coyne R.S."/>
            <person name="Wu M."/>
            <person name="Wu D."/>
            <person name="Thiagarajan M."/>
            <person name="Wortman J.R."/>
            <person name="Badger J.H."/>
            <person name="Ren Q."/>
            <person name="Amedeo P."/>
            <person name="Jones K.M."/>
            <person name="Tallon L.J."/>
            <person name="Delcher A.L."/>
            <person name="Salzberg S.L."/>
            <person name="Silva J.C."/>
            <person name="Haas B.J."/>
            <person name="Majoros W.H."/>
            <person name="Farzad M."/>
            <person name="Carlton J.M."/>
            <person name="Smith R.K. Jr."/>
            <person name="Garg J."/>
            <person name="Pearlman R.E."/>
            <person name="Karrer K.M."/>
            <person name="Sun L."/>
            <person name="Manning G."/>
            <person name="Elde N.C."/>
            <person name="Turkewitz A.P."/>
            <person name="Asai D.J."/>
            <person name="Wilkes D.E."/>
            <person name="Wang Y."/>
            <person name="Cai H."/>
            <person name="Collins K."/>
            <person name="Stewart B.A."/>
            <person name="Lee S.R."/>
            <person name="Wilamowska K."/>
            <person name="Weinberg Z."/>
            <person name="Ruzzo W.L."/>
            <person name="Wloga D."/>
            <person name="Gaertig J."/>
            <person name="Frankel J."/>
            <person name="Tsao C.-C."/>
            <person name="Gorovsky M.A."/>
            <person name="Keeling P.J."/>
            <person name="Waller R.F."/>
            <person name="Patron N.J."/>
            <person name="Cherry J.M."/>
            <person name="Stover N.A."/>
            <person name="Krieger C.J."/>
            <person name="del Toro C."/>
            <person name="Ryder H.F."/>
            <person name="Williamson S.C."/>
            <person name="Barbeau R.A."/>
            <person name="Hamilton E.P."/>
            <person name="Orias E."/>
        </authorList>
    </citation>
    <scope>NUCLEOTIDE SEQUENCE [LARGE SCALE GENOMIC DNA]</scope>
    <source>
        <strain evidence="11">SB210</strain>
    </source>
</reference>
<dbReference type="SUPFAM" id="SSF53383">
    <property type="entry name" value="PLP-dependent transferases"/>
    <property type="match status" value="2"/>
</dbReference>
<dbReference type="STRING" id="312017.Q23W29"/>
<dbReference type="InterPro" id="IPR003437">
    <property type="entry name" value="GcvP"/>
</dbReference>
<dbReference type="GO" id="GO:0005960">
    <property type="term" value="C:glycine cleavage complex"/>
    <property type="evidence" value="ECO:0007669"/>
    <property type="project" value="TreeGrafter"/>
</dbReference>
<evidence type="ECO:0000256" key="2">
    <source>
        <dbReference type="ARBA" id="ARBA00010756"/>
    </source>
</evidence>
<evidence type="ECO:0000256" key="7">
    <source>
        <dbReference type="RuleBase" id="RU364056"/>
    </source>
</evidence>
<dbReference type="GO" id="GO:0030170">
    <property type="term" value="F:pyridoxal phosphate binding"/>
    <property type="evidence" value="ECO:0007669"/>
    <property type="project" value="TreeGrafter"/>
</dbReference>
<dbReference type="InterPro" id="IPR015424">
    <property type="entry name" value="PyrdxlP-dep_Trfase"/>
</dbReference>
<dbReference type="InterPro" id="IPR015422">
    <property type="entry name" value="PyrdxlP-dep_Trfase_small"/>
</dbReference>
<name>Q23W29_TETTS</name>
<dbReference type="GO" id="GO:0005739">
    <property type="term" value="C:mitochondrion"/>
    <property type="evidence" value="ECO:0007669"/>
    <property type="project" value="UniProtKB-SubCell"/>
</dbReference>
<dbReference type="PANTHER" id="PTHR11773:SF1">
    <property type="entry name" value="GLYCINE DEHYDROGENASE (DECARBOXYLATING), MITOCHONDRIAL"/>
    <property type="match status" value="1"/>
</dbReference>
<dbReference type="EC" id="1.4.4.2" evidence="7"/>
<dbReference type="InParanoid" id="Q23W29"/>
<keyword evidence="4 7" id="KW-0560">Oxidoreductase</keyword>
<dbReference type="FunFam" id="3.40.640.10:FF:000007">
    <property type="entry name" value="glycine dehydrogenase (Decarboxylating), mitochondrial"/>
    <property type="match status" value="1"/>
</dbReference>
<feature type="modified residue" description="N6-(pyridoxal phosphate)lysine" evidence="6">
    <location>
        <position position="738"/>
    </location>
</feature>
<evidence type="ECO:0000256" key="3">
    <source>
        <dbReference type="ARBA" id="ARBA00022898"/>
    </source>
</evidence>
<comment type="subcellular location">
    <subcellularLocation>
        <location evidence="7">Mitochondrion</location>
    </subcellularLocation>
</comment>
<keyword evidence="7" id="KW-0809">Transit peptide</keyword>
<dbReference type="GeneID" id="7825480"/>
<dbReference type="HOGENOM" id="CLU_004620_1_1_1"/>
<gene>
    <name evidence="10" type="ORF">TTHERM_00794020</name>
</gene>
<dbReference type="AlphaFoldDB" id="Q23W29"/>
<dbReference type="PANTHER" id="PTHR11773">
    <property type="entry name" value="GLYCINE DEHYDROGENASE, DECARBOXYLATING"/>
    <property type="match status" value="1"/>
</dbReference>
<comment type="catalytic activity">
    <reaction evidence="5 7">
        <text>N(6)-[(R)-lipoyl]-L-lysyl-[glycine-cleavage complex H protein] + glycine + H(+) = N(6)-[(R)-S(8)-aminomethyldihydrolipoyl]-L-lysyl-[glycine-cleavage complex H protein] + CO2</text>
        <dbReference type="Rhea" id="RHEA:24304"/>
        <dbReference type="Rhea" id="RHEA-COMP:10494"/>
        <dbReference type="Rhea" id="RHEA-COMP:10495"/>
        <dbReference type="ChEBI" id="CHEBI:15378"/>
        <dbReference type="ChEBI" id="CHEBI:16526"/>
        <dbReference type="ChEBI" id="CHEBI:57305"/>
        <dbReference type="ChEBI" id="CHEBI:83099"/>
        <dbReference type="ChEBI" id="CHEBI:83143"/>
        <dbReference type="EC" id="1.4.4.2"/>
    </reaction>
</comment>
<evidence type="ECO:0000256" key="5">
    <source>
        <dbReference type="ARBA" id="ARBA00049026"/>
    </source>
</evidence>
<dbReference type="InterPro" id="IPR020581">
    <property type="entry name" value="GDC_P"/>
</dbReference>